<name>A0A8C4RFL3_ERPCA</name>
<dbReference type="PANTHER" id="PTHR10424:SF81">
    <property type="entry name" value="ERVV2 PROTEIN"/>
    <property type="match status" value="1"/>
</dbReference>
<keyword evidence="5" id="KW-0945">Host-virus interaction</keyword>
<evidence type="ECO:0000256" key="10">
    <source>
        <dbReference type="ARBA" id="ARBA00023139"/>
    </source>
</evidence>
<reference evidence="15" key="1">
    <citation type="submission" date="2021-06" db="EMBL/GenBank/DDBJ databases">
        <authorList>
            <consortium name="Wellcome Sanger Institute Data Sharing"/>
        </authorList>
    </citation>
    <scope>NUCLEOTIDE SEQUENCE [LARGE SCALE GENOMIC DNA]</scope>
</reference>
<evidence type="ECO:0000256" key="11">
    <source>
        <dbReference type="ARBA" id="ARBA00023157"/>
    </source>
</evidence>
<dbReference type="SUPFAM" id="SSF58069">
    <property type="entry name" value="Virus ectodomain"/>
    <property type="match status" value="1"/>
</dbReference>
<feature type="transmembrane region" description="Helical" evidence="14">
    <location>
        <begin position="375"/>
        <end position="401"/>
    </location>
</feature>
<dbReference type="Ensembl" id="ENSECRT00000001293.1">
    <property type="protein sequence ID" value="ENSECRP00000001270.1"/>
    <property type="gene ID" value="ENSECRG00000000889.1"/>
</dbReference>
<dbReference type="InterPro" id="IPR018154">
    <property type="entry name" value="TLV/ENV_coat_polyprotein"/>
</dbReference>
<keyword evidence="11" id="KW-1015">Disulfide bond</keyword>
<dbReference type="AlphaFoldDB" id="A0A8C4RFL3"/>
<keyword evidence="4" id="KW-1032">Host cell membrane</keyword>
<evidence type="ECO:0000256" key="4">
    <source>
        <dbReference type="ARBA" id="ARBA00022511"/>
    </source>
</evidence>
<evidence type="ECO:0000256" key="7">
    <source>
        <dbReference type="ARBA" id="ARBA00022870"/>
    </source>
</evidence>
<dbReference type="PANTHER" id="PTHR10424">
    <property type="entry name" value="VIRAL ENVELOPE PROTEIN"/>
    <property type="match status" value="1"/>
</dbReference>
<keyword evidence="9 14" id="KW-0472">Membrane</keyword>
<keyword evidence="8 14" id="KW-1133">Transmembrane helix</keyword>
<keyword evidence="10" id="KW-0564">Palmitate</keyword>
<evidence type="ECO:0000256" key="13">
    <source>
        <dbReference type="ARBA" id="ARBA00023288"/>
    </source>
</evidence>
<keyword evidence="7" id="KW-1043">Host membrane</keyword>
<evidence type="ECO:0000256" key="2">
    <source>
        <dbReference type="ARBA" id="ARBA00004531"/>
    </source>
</evidence>
<keyword evidence="16" id="KW-1185">Reference proteome</keyword>
<dbReference type="CDD" id="cd09951">
    <property type="entry name" value="HERV-Rb-like_HR1-HR2"/>
    <property type="match status" value="1"/>
</dbReference>
<dbReference type="Pfam" id="PF00429">
    <property type="entry name" value="TLV_coat"/>
    <property type="match status" value="1"/>
</dbReference>
<evidence type="ECO:0000256" key="14">
    <source>
        <dbReference type="SAM" id="Phobius"/>
    </source>
</evidence>
<evidence type="ECO:0000256" key="3">
    <source>
        <dbReference type="ARBA" id="ARBA00004563"/>
    </source>
</evidence>
<dbReference type="Proteomes" id="UP000694620">
    <property type="component" value="Chromosome 3"/>
</dbReference>
<evidence type="ECO:0000313" key="16">
    <source>
        <dbReference type="Proteomes" id="UP000694620"/>
    </source>
</evidence>
<keyword evidence="13" id="KW-0449">Lipoprotein</keyword>
<evidence type="ECO:0000256" key="12">
    <source>
        <dbReference type="ARBA" id="ARBA00023180"/>
    </source>
</evidence>
<dbReference type="Gene3D" id="1.10.287.210">
    <property type="match status" value="1"/>
</dbReference>
<evidence type="ECO:0000313" key="15">
    <source>
        <dbReference type="Ensembl" id="ENSECRP00000001270.1"/>
    </source>
</evidence>
<comment type="subcellular location">
    <subcellularLocation>
        <location evidence="1">Host cell membrane</location>
        <topology evidence="1">Single-pass type I membrane protein</topology>
    </subcellularLocation>
    <subcellularLocation>
        <location evidence="2">Host endomembrane system</location>
        <topology evidence="2">Peripheral membrane protein</topology>
    </subcellularLocation>
    <subcellularLocation>
        <location evidence="3">Virion membrane</location>
        <topology evidence="3">Single-pass type I membrane protein</topology>
    </subcellularLocation>
</comment>
<evidence type="ECO:0000256" key="5">
    <source>
        <dbReference type="ARBA" id="ARBA00022581"/>
    </source>
</evidence>
<dbReference type="GeneTree" id="ENSGT00530000064449"/>
<keyword evidence="6 14" id="KW-0812">Transmembrane</keyword>
<proteinExistence type="predicted"/>
<evidence type="ECO:0000256" key="1">
    <source>
        <dbReference type="ARBA" id="ARBA00004402"/>
    </source>
</evidence>
<reference evidence="15" key="3">
    <citation type="submission" date="2025-09" db="UniProtKB">
        <authorList>
            <consortium name="Ensembl"/>
        </authorList>
    </citation>
    <scope>IDENTIFICATION</scope>
</reference>
<evidence type="ECO:0000256" key="6">
    <source>
        <dbReference type="ARBA" id="ARBA00022692"/>
    </source>
</evidence>
<evidence type="ECO:0000256" key="9">
    <source>
        <dbReference type="ARBA" id="ARBA00023136"/>
    </source>
</evidence>
<evidence type="ECO:0000256" key="8">
    <source>
        <dbReference type="ARBA" id="ARBA00022989"/>
    </source>
</evidence>
<organism evidence="15 16">
    <name type="scientific">Erpetoichthys calabaricus</name>
    <name type="common">Rope fish</name>
    <name type="synonym">Calamoichthys calabaricus</name>
    <dbReference type="NCBI Taxonomy" id="27687"/>
    <lineage>
        <taxon>Eukaryota</taxon>
        <taxon>Metazoa</taxon>
        <taxon>Chordata</taxon>
        <taxon>Craniata</taxon>
        <taxon>Vertebrata</taxon>
        <taxon>Euteleostomi</taxon>
        <taxon>Actinopterygii</taxon>
        <taxon>Polypteriformes</taxon>
        <taxon>Polypteridae</taxon>
        <taxon>Erpetoichthys</taxon>
    </lineage>
</organism>
<accession>A0A8C4RFL3</accession>
<sequence>MNISTLSSTFSIETGYGDQNRWLQWVLYSAKQVNQSDCYACATARPHLATVPFPLSNISDPVGLPCLLALFTSPSTPKDSNCITLSLLFPPTPQMTPPMFQSHEGNYTCFSNNYSSPFRGIDVGHIPSSFCSQTFQVNSTSFNSTLSLFLLTQSTPRADIWWMCSTLKLLDILPPIWTGTCALTQLVMPFRLLPLNSPRVSSSSGRRRRPRSVDPSTFSLHGPGVYFDSIGVPRGVPDKFKARDQVAAGFESIFPQITINKNVDWINYLYYNQQRFLNFTKEAVEGIHEQLDRTSLMTWQNRLALDMLLAEKGGVCAMFGDACCTYIPNNTAPDGSITRALTGLTALSNELATNSGISNPWDQWFMSTFGSWGQWLRSVFISLAVAFIILLLVACCIVPLIRSIVSQYFTASVPKAYLLHEECMLPISSSFPSTPSPSPTLSRVTPV</sequence>
<keyword evidence="12" id="KW-0325">Glycoprotein</keyword>
<reference evidence="15" key="2">
    <citation type="submission" date="2025-08" db="UniProtKB">
        <authorList>
            <consortium name="Ensembl"/>
        </authorList>
    </citation>
    <scope>IDENTIFICATION</scope>
</reference>
<protein>
    <submittedName>
        <fullName evidence="15">Uncharacterized protein</fullName>
    </submittedName>
</protein>